<dbReference type="AlphaFoldDB" id="A0A9Y2MW85"/>
<dbReference type="InterPro" id="IPR000834">
    <property type="entry name" value="Peptidase_M14"/>
</dbReference>
<keyword evidence="12" id="KW-1185">Reference proteome</keyword>
<evidence type="ECO:0000313" key="11">
    <source>
        <dbReference type="EMBL" id="WIX77532.1"/>
    </source>
</evidence>
<dbReference type="PANTHER" id="PTHR11705">
    <property type="entry name" value="PROTEASE FAMILY M14 CARBOXYPEPTIDASE A,B"/>
    <property type="match status" value="1"/>
</dbReference>
<proteinExistence type="inferred from homology"/>
<dbReference type="KEGG" id="acab:QRX50_40010"/>
<gene>
    <name evidence="11" type="ORF">QRX50_40010</name>
</gene>
<evidence type="ECO:0000256" key="9">
    <source>
        <dbReference type="SAM" id="SignalP"/>
    </source>
</evidence>
<evidence type="ECO:0000256" key="3">
    <source>
        <dbReference type="ARBA" id="ARBA00022670"/>
    </source>
</evidence>
<dbReference type="SUPFAM" id="SSF53187">
    <property type="entry name" value="Zn-dependent exopeptidases"/>
    <property type="match status" value="1"/>
</dbReference>
<feature type="chain" id="PRO_5040909711" evidence="9">
    <location>
        <begin position="29"/>
        <end position="447"/>
    </location>
</feature>
<dbReference type="GO" id="GO:0006508">
    <property type="term" value="P:proteolysis"/>
    <property type="evidence" value="ECO:0007669"/>
    <property type="project" value="UniProtKB-KW"/>
</dbReference>
<dbReference type="GO" id="GO:0005615">
    <property type="term" value="C:extracellular space"/>
    <property type="evidence" value="ECO:0007669"/>
    <property type="project" value="TreeGrafter"/>
</dbReference>
<dbReference type="Gene3D" id="3.40.630.10">
    <property type="entry name" value="Zn peptidases"/>
    <property type="match status" value="1"/>
</dbReference>
<dbReference type="PROSITE" id="PS52035">
    <property type="entry name" value="PEPTIDASE_M14"/>
    <property type="match status" value="1"/>
</dbReference>
<comment type="similarity">
    <text evidence="2 7">Belongs to the peptidase M14 family.</text>
</comment>
<evidence type="ECO:0000256" key="7">
    <source>
        <dbReference type="PROSITE-ProRule" id="PRU01379"/>
    </source>
</evidence>
<evidence type="ECO:0000256" key="2">
    <source>
        <dbReference type="ARBA" id="ARBA00005988"/>
    </source>
</evidence>
<evidence type="ECO:0000256" key="5">
    <source>
        <dbReference type="ARBA" id="ARBA00022833"/>
    </source>
</evidence>
<evidence type="ECO:0000256" key="6">
    <source>
        <dbReference type="ARBA" id="ARBA00023049"/>
    </source>
</evidence>
<protein>
    <submittedName>
        <fullName evidence="11">M14 family zinc carboxypeptidase</fullName>
    </submittedName>
</protein>
<accession>A0A9Y2MW85</accession>
<dbReference type="Proteomes" id="UP001236014">
    <property type="component" value="Chromosome"/>
</dbReference>
<name>A0A9Y2MW85_9PSEU</name>
<dbReference type="SMART" id="SM00631">
    <property type="entry name" value="Zn_pept"/>
    <property type="match status" value="1"/>
</dbReference>
<reference evidence="11 12" key="1">
    <citation type="submission" date="2023-06" db="EMBL/GenBank/DDBJ databases">
        <authorList>
            <person name="Oyuntsetseg B."/>
            <person name="Kim S.B."/>
        </authorList>
    </citation>
    <scope>NUCLEOTIDE SEQUENCE [LARGE SCALE GENOMIC DNA]</scope>
    <source>
        <strain evidence="11 12">2-15</strain>
    </source>
</reference>
<keyword evidence="4" id="KW-0378">Hydrolase</keyword>
<organism evidence="11 12">
    <name type="scientific">Amycolatopsis carbonis</name>
    <dbReference type="NCBI Taxonomy" id="715471"/>
    <lineage>
        <taxon>Bacteria</taxon>
        <taxon>Bacillati</taxon>
        <taxon>Actinomycetota</taxon>
        <taxon>Actinomycetes</taxon>
        <taxon>Pseudonocardiales</taxon>
        <taxon>Pseudonocardiaceae</taxon>
        <taxon>Amycolatopsis</taxon>
    </lineage>
</organism>
<evidence type="ECO:0000313" key="12">
    <source>
        <dbReference type="Proteomes" id="UP001236014"/>
    </source>
</evidence>
<feature type="active site" description="Proton donor/acceptor" evidence="7">
    <location>
        <position position="404"/>
    </location>
</feature>
<feature type="region of interest" description="Disordered" evidence="8">
    <location>
        <begin position="243"/>
        <end position="265"/>
    </location>
</feature>
<evidence type="ECO:0000256" key="4">
    <source>
        <dbReference type="ARBA" id="ARBA00022801"/>
    </source>
</evidence>
<dbReference type="GO" id="GO:0008270">
    <property type="term" value="F:zinc ion binding"/>
    <property type="evidence" value="ECO:0007669"/>
    <property type="project" value="InterPro"/>
</dbReference>
<feature type="signal peptide" evidence="9">
    <location>
        <begin position="1"/>
        <end position="28"/>
    </location>
</feature>
<dbReference type="EMBL" id="CP127294">
    <property type="protein sequence ID" value="WIX77532.1"/>
    <property type="molecule type" value="Genomic_DNA"/>
</dbReference>
<keyword evidence="9" id="KW-0732">Signal</keyword>
<sequence length="447" mass="46763">MKVRSSWKAALAAVGVLLAGLASGTAGATAAPGSGAPVFWRVPVTAAQAAGLARAGFDVAESDREAAYVVGDQAVARQLRTLGYQPSYFDSVYKDVPAAGAPNAPRSAADDTFYGGYRTVAAQEAHLTQVASAHPDLATVYSLGPSWKKTTGQGGHDLKAICLSKKQAGDCTLSTTSAKPKFVLMAQIHAREISTGELAWRWIDYLANGYASDPTAKSILDTTEVWVIPIANPDGVDIVASGGNSPKLQRKNADNTRGGCSGTNVGIDVNRNSTFEWGGDSNSPCAETYQGASAGSEPETQALEKFFRAIYPVQRGTGTTDPASTTARGTMITLHSYGNDIVIPWGFTQANSPNDAQYRKLGAKFTAANGYLVGTNRETVGYDTSGTTDDFTYGTLGVASFTFEVGASSGTCGGFLPKYSCVDSTFWPKNKGAFITAAQAAAAPYRQ</sequence>
<evidence type="ECO:0000256" key="8">
    <source>
        <dbReference type="SAM" id="MobiDB-lite"/>
    </source>
</evidence>
<dbReference type="RefSeq" id="WP_285968273.1">
    <property type="nucleotide sequence ID" value="NZ_CP127294.1"/>
</dbReference>
<comment type="cofactor">
    <cofactor evidence="1">
        <name>Zn(2+)</name>
        <dbReference type="ChEBI" id="CHEBI:29105"/>
    </cofactor>
</comment>
<evidence type="ECO:0000259" key="10">
    <source>
        <dbReference type="PROSITE" id="PS52035"/>
    </source>
</evidence>
<keyword evidence="11" id="KW-0121">Carboxypeptidase</keyword>
<keyword evidence="3" id="KW-0645">Protease</keyword>
<dbReference type="PANTHER" id="PTHR11705:SF143">
    <property type="entry name" value="SLL0236 PROTEIN"/>
    <property type="match status" value="1"/>
</dbReference>
<feature type="domain" description="Peptidase M14" evidence="10">
    <location>
        <begin position="116"/>
        <end position="440"/>
    </location>
</feature>
<keyword evidence="5" id="KW-0862">Zinc</keyword>
<dbReference type="GO" id="GO:0004181">
    <property type="term" value="F:metallocarboxypeptidase activity"/>
    <property type="evidence" value="ECO:0007669"/>
    <property type="project" value="InterPro"/>
</dbReference>
<evidence type="ECO:0000256" key="1">
    <source>
        <dbReference type="ARBA" id="ARBA00001947"/>
    </source>
</evidence>
<dbReference type="Pfam" id="PF00246">
    <property type="entry name" value="Peptidase_M14"/>
    <property type="match status" value="1"/>
</dbReference>
<keyword evidence="6" id="KW-0482">Metalloprotease</keyword>